<organism evidence="1 2">
    <name type="scientific">Janibacter limosus</name>
    <dbReference type="NCBI Taxonomy" id="53458"/>
    <lineage>
        <taxon>Bacteria</taxon>
        <taxon>Bacillati</taxon>
        <taxon>Actinomycetota</taxon>
        <taxon>Actinomycetes</taxon>
        <taxon>Micrococcales</taxon>
        <taxon>Intrasporangiaceae</taxon>
        <taxon>Janibacter</taxon>
    </lineage>
</organism>
<dbReference type="InterPro" id="IPR034660">
    <property type="entry name" value="DinB/YfiT-like"/>
</dbReference>
<dbReference type="InterPro" id="IPR017517">
    <property type="entry name" value="Maleyloyr_isom"/>
</dbReference>
<dbReference type="NCBIfam" id="TIGR03085">
    <property type="entry name" value="TIGR03085 family metal-binding protein"/>
    <property type="match status" value="1"/>
</dbReference>
<evidence type="ECO:0000313" key="1">
    <source>
        <dbReference type="EMBL" id="QBF45803.1"/>
    </source>
</evidence>
<dbReference type="EMBL" id="CP036164">
    <property type="protein sequence ID" value="QBF45803.1"/>
    <property type="molecule type" value="Genomic_DNA"/>
</dbReference>
<dbReference type="AlphaFoldDB" id="A0A4P6MWM2"/>
<dbReference type="KEGG" id="jli:EXU32_05760"/>
<dbReference type="STRING" id="1216970.GCA_001570985_00092"/>
<gene>
    <name evidence="1" type="ORF">EXU32_05760</name>
</gene>
<dbReference type="OrthoDB" id="3268903at2"/>
<dbReference type="Proteomes" id="UP000290408">
    <property type="component" value="Chromosome"/>
</dbReference>
<dbReference type="NCBIfam" id="TIGR03083">
    <property type="entry name" value="maleylpyruvate isomerase family mycothiol-dependent enzyme"/>
    <property type="match status" value="1"/>
</dbReference>
<keyword evidence="2" id="KW-1185">Reference proteome</keyword>
<accession>A0A4P6MWM2</accession>
<dbReference type="InterPro" id="IPR017519">
    <property type="entry name" value="CHP03085"/>
</dbReference>
<evidence type="ECO:0000313" key="2">
    <source>
        <dbReference type="Proteomes" id="UP000290408"/>
    </source>
</evidence>
<dbReference type="SUPFAM" id="SSF109854">
    <property type="entry name" value="DinB/YfiT-like putative metalloenzymes"/>
    <property type="match status" value="1"/>
</dbReference>
<protein>
    <submittedName>
        <fullName evidence="1">TIGR03085 family protein</fullName>
    </submittedName>
</protein>
<name>A0A4P6MWM2_9MICO</name>
<reference evidence="1 2" key="1">
    <citation type="submission" date="2019-02" db="EMBL/GenBank/DDBJ databases">
        <title>Genomic data mining of an Antarctic deep-sea actinobacterium, Janibacterlimosus P3-3-X1.</title>
        <authorList>
            <person name="Liao L."/>
            <person name="Chen B."/>
        </authorList>
    </citation>
    <scope>NUCLEOTIDE SEQUENCE [LARGE SCALE GENOMIC DNA]</scope>
    <source>
        <strain evidence="1 2">P3-3-X1</strain>
    </source>
</reference>
<sequence>MTKGWTPFAFWHFNLRRPRTARETARPAPFASLRGYAAQSVRNFSPPGGPMIRHARAERAALCDTLLQVGPDASTLCGDWTTGDLLAHLIVREGRPDRAAGILAPPLAGRTEAAMAALLRDNDFETLVQRLRNGPPRWHPMSVPLVDEQANLVEMFVHHEDVLRAAFGAPRRSLDPALVSALGDRLAVMAKMLFRRTTGADLEIVTAKRRTRIGSGKGPVVEIHGRPGEIILFGFGRQAVAEVELIGPPETVEIVRTTRYGV</sequence>
<proteinExistence type="predicted"/>